<keyword evidence="1" id="KW-0812">Transmembrane</keyword>
<gene>
    <name evidence="2" type="ORF">TNIN_30081</name>
</gene>
<dbReference type="EMBL" id="BMAV01016913">
    <property type="protein sequence ID" value="GFY68188.1"/>
    <property type="molecule type" value="Genomic_DNA"/>
</dbReference>
<name>A0A8X6YCN0_9ARAC</name>
<evidence type="ECO:0000256" key="1">
    <source>
        <dbReference type="SAM" id="Phobius"/>
    </source>
</evidence>
<keyword evidence="1" id="KW-1133">Transmembrane helix</keyword>
<accession>A0A8X6YCN0</accession>
<dbReference type="Proteomes" id="UP000886998">
    <property type="component" value="Unassembled WGS sequence"/>
</dbReference>
<sequence>MPLMTFAFFYVAVCYDIRCIIKHFGKTLTNNIKNYDEVLRCYTVIKSAVSQIDDSVNLLVFITIIYNFSLMCFSLYVVLEPSMFVKQMERFSTGYRSLCLYTIHVHDRVGISDSEVSAEIGSKASAMPRDYGEKQP</sequence>
<comment type="caution">
    <text evidence="2">The sequence shown here is derived from an EMBL/GenBank/DDBJ whole genome shotgun (WGS) entry which is preliminary data.</text>
</comment>
<dbReference type="OrthoDB" id="6432671at2759"/>
<evidence type="ECO:0000313" key="3">
    <source>
        <dbReference type="Proteomes" id="UP000886998"/>
    </source>
</evidence>
<reference evidence="2" key="1">
    <citation type="submission" date="2020-08" db="EMBL/GenBank/DDBJ databases">
        <title>Multicomponent nature underlies the extraordinary mechanical properties of spider dragline silk.</title>
        <authorList>
            <person name="Kono N."/>
            <person name="Nakamura H."/>
            <person name="Mori M."/>
            <person name="Yoshida Y."/>
            <person name="Ohtoshi R."/>
            <person name="Malay A.D."/>
            <person name="Moran D.A.P."/>
            <person name="Tomita M."/>
            <person name="Numata K."/>
            <person name="Arakawa K."/>
        </authorList>
    </citation>
    <scope>NUCLEOTIDE SEQUENCE</scope>
</reference>
<evidence type="ECO:0000313" key="2">
    <source>
        <dbReference type="EMBL" id="GFY68188.1"/>
    </source>
</evidence>
<organism evidence="2 3">
    <name type="scientific">Trichonephila inaurata madagascariensis</name>
    <dbReference type="NCBI Taxonomy" id="2747483"/>
    <lineage>
        <taxon>Eukaryota</taxon>
        <taxon>Metazoa</taxon>
        <taxon>Ecdysozoa</taxon>
        <taxon>Arthropoda</taxon>
        <taxon>Chelicerata</taxon>
        <taxon>Arachnida</taxon>
        <taxon>Araneae</taxon>
        <taxon>Araneomorphae</taxon>
        <taxon>Entelegynae</taxon>
        <taxon>Araneoidea</taxon>
        <taxon>Nephilidae</taxon>
        <taxon>Trichonephila</taxon>
        <taxon>Trichonephila inaurata</taxon>
    </lineage>
</organism>
<feature type="transmembrane region" description="Helical" evidence="1">
    <location>
        <begin position="58"/>
        <end position="79"/>
    </location>
</feature>
<keyword evidence="1" id="KW-0472">Membrane</keyword>
<protein>
    <submittedName>
        <fullName evidence="2">Uncharacterized protein</fullName>
    </submittedName>
</protein>
<dbReference type="AlphaFoldDB" id="A0A8X6YCN0"/>
<proteinExistence type="predicted"/>
<keyword evidence="3" id="KW-1185">Reference proteome</keyword>